<keyword evidence="3" id="KW-1185">Reference proteome</keyword>
<dbReference type="AlphaFoldDB" id="A0A0H2RVE3"/>
<accession>A0A0H2RVE3</accession>
<dbReference type="EMBL" id="KQ086077">
    <property type="protein sequence ID" value="KLO08796.1"/>
    <property type="molecule type" value="Genomic_DNA"/>
</dbReference>
<protein>
    <submittedName>
        <fullName evidence="2">Uncharacterized protein</fullName>
    </submittedName>
</protein>
<gene>
    <name evidence="2" type="ORF">SCHPADRAFT_594708</name>
</gene>
<reference evidence="2 3" key="1">
    <citation type="submission" date="2015-04" db="EMBL/GenBank/DDBJ databases">
        <title>Complete genome sequence of Schizopora paradoxa KUC8140, a cosmopolitan wood degrader in East Asia.</title>
        <authorList>
            <consortium name="DOE Joint Genome Institute"/>
            <person name="Min B."/>
            <person name="Park H."/>
            <person name="Jang Y."/>
            <person name="Kim J.-J."/>
            <person name="Kim K.H."/>
            <person name="Pangilinan J."/>
            <person name="Lipzen A."/>
            <person name="Riley R."/>
            <person name="Grigoriev I.V."/>
            <person name="Spatafora J.W."/>
            <person name="Choi I.-G."/>
        </authorList>
    </citation>
    <scope>NUCLEOTIDE SEQUENCE [LARGE SCALE GENOMIC DNA]</scope>
    <source>
        <strain evidence="2 3">KUC8140</strain>
    </source>
</reference>
<organism evidence="2 3">
    <name type="scientific">Schizopora paradoxa</name>
    <dbReference type="NCBI Taxonomy" id="27342"/>
    <lineage>
        <taxon>Eukaryota</taxon>
        <taxon>Fungi</taxon>
        <taxon>Dikarya</taxon>
        <taxon>Basidiomycota</taxon>
        <taxon>Agaricomycotina</taxon>
        <taxon>Agaricomycetes</taxon>
        <taxon>Hymenochaetales</taxon>
        <taxon>Schizoporaceae</taxon>
        <taxon>Schizopora</taxon>
    </lineage>
</organism>
<dbReference type="InParanoid" id="A0A0H2RVE3"/>
<sequence length="330" mass="35872">MSETWRGSWLRRVELLFERLGEEVAVVRLAQASWLSSLIEGAVRAAPVENRLAVSRRIRECEAGEVLLDEGGSESGGESGEFWRERERSDELALVRPGTEDDDVLESGKDKSGLVDSREDWLLLASLGVPERLRCTAFNGTPGASRSQWSPSPCSLAGALLATEELLSVASASAEASRWCFFFASGSTCERERFFASFCCTTTGAWLSTMAASEAVGSTLRTLKGSKGSRALSSSRGSIFVKGMGYGERKVLVRGRRGASVVDGERPFSFKYYSCIRPNPDIIIINATIGPRLLANSLTFRSSGSKGPHLSDPWTPVTPLSLRAHRILPN</sequence>
<feature type="region of interest" description="Disordered" evidence="1">
    <location>
        <begin position="69"/>
        <end position="89"/>
    </location>
</feature>
<dbReference type="Proteomes" id="UP000053477">
    <property type="component" value="Unassembled WGS sequence"/>
</dbReference>
<name>A0A0H2RVE3_9AGAM</name>
<evidence type="ECO:0000313" key="3">
    <source>
        <dbReference type="Proteomes" id="UP000053477"/>
    </source>
</evidence>
<evidence type="ECO:0000256" key="1">
    <source>
        <dbReference type="SAM" id="MobiDB-lite"/>
    </source>
</evidence>
<evidence type="ECO:0000313" key="2">
    <source>
        <dbReference type="EMBL" id="KLO08796.1"/>
    </source>
</evidence>
<proteinExistence type="predicted"/>